<evidence type="ECO:0000313" key="2">
    <source>
        <dbReference type="EMBL" id="CAD2166746.1"/>
    </source>
</evidence>
<evidence type="ECO:0000313" key="3">
    <source>
        <dbReference type="Proteomes" id="UP000580250"/>
    </source>
</evidence>
<dbReference type="GO" id="GO:0033925">
    <property type="term" value="F:mannosyl-glycoprotein endo-beta-N-acetylglucosaminidase activity"/>
    <property type="evidence" value="ECO:0007669"/>
    <property type="project" value="UniProtKB-EC"/>
</dbReference>
<feature type="domain" description="Cytosolic endo-beta-N-acetylglucosaminidase TIM barrel" evidence="1">
    <location>
        <begin position="86"/>
        <end position="356"/>
    </location>
</feature>
<dbReference type="AlphaFoldDB" id="A0A6V7UXG3"/>
<dbReference type="PANTHER" id="PTHR13246:SF1">
    <property type="entry name" value="CYTOSOLIC ENDO-BETA-N-ACETYLGLUCOSAMINIDASE"/>
    <property type="match status" value="1"/>
</dbReference>
<dbReference type="Proteomes" id="UP000580250">
    <property type="component" value="Unassembled WGS sequence"/>
</dbReference>
<organism evidence="2 3">
    <name type="scientific">Meloidogyne enterolobii</name>
    <name type="common">Root-knot nematode worm</name>
    <name type="synonym">Meloidogyne mayaguensis</name>
    <dbReference type="NCBI Taxonomy" id="390850"/>
    <lineage>
        <taxon>Eukaryota</taxon>
        <taxon>Metazoa</taxon>
        <taxon>Ecdysozoa</taxon>
        <taxon>Nematoda</taxon>
        <taxon>Chromadorea</taxon>
        <taxon>Rhabditida</taxon>
        <taxon>Tylenchina</taxon>
        <taxon>Tylenchomorpha</taxon>
        <taxon>Tylenchoidea</taxon>
        <taxon>Meloidogynidae</taxon>
        <taxon>Meloidogyninae</taxon>
        <taxon>Meloidogyne</taxon>
    </lineage>
</organism>
<dbReference type="OrthoDB" id="284473at2759"/>
<name>A0A6V7UXG3_MELEN</name>
<accession>A0A6V7UXG3</accession>
<dbReference type="InterPro" id="IPR032979">
    <property type="entry name" value="ENGase"/>
</dbReference>
<evidence type="ECO:0000259" key="1">
    <source>
        <dbReference type="Pfam" id="PF03644"/>
    </source>
</evidence>
<dbReference type="InterPro" id="IPR005201">
    <property type="entry name" value="TIM_ENGase"/>
</dbReference>
<comment type="caution">
    <text evidence="2">The sequence shown here is derived from an EMBL/GenBank/DDBJ whole genome shotgun (WGS) entry which is preliminary data.</text>
</comment>
<dbReference type="GO" id="GO:0005829">
    <property type="term" value="C:cytosol"/>
    <property type="evidence" value="ECO:0007669"/>
    <property type="project" value="UniProtKB-SubCell"/>
</dbReference>
<reference evidence="2 3" key="1">
    <citation type="submission" date="2020-08" db="EMBL/GenBank/DDBJ databases">
        <authorList>
            <person name="Koutsovoulos G."/>
            <person name="Danchin GJ E."/>
        </authorList>
    </citation>
    <scope>NUCLEOTIDE SEQUENCE [LARGE SCALE GENOMIC DNA]</scope>
</reference>
<dbReference type="PANTHER" id="PTHR13246">
    <property type="entry name" value="ENDO BETA N-ACETYLGLUCOSAMINIDASE"/>
    <property type="match status" value="1"/>
</dbReference>
<gene>
    <name evidence="2" type="ORF">MENT_LOCUS18066</name>
</gene>
<dbReference type="Pfam" id="PF03644">
    <property type="entry name" value="Glyco_hydro_85"/>
    <property type="match status" value="1"/>
</dbReference>
<sequence length="542" mass="64126">MKTTCNSKNDGILSFDTPESLFLWNEIENITPNPHQSTYKLNNFNWNKAAKRPRTLVCHDHRGGYLEYESLQGITCSSLPNKDKERQIPIYSFFHWWYIDIFVYFSHHFVTVPPDVWILAAHQHGVLILGTFIIESVALFNQCFSDDLITDKIVSFLVGLCKNMNFDGWLINIENRVDSVYLDRLECFLRKLRRDLRDNVHNCTQVIWYDSVVNSGELCWQNELNKDNMRWFSSVDGFYTNYGWTECHLQRTLETFYKNFSEDKSLFDIYIGIDVFGRDCTGGWECFKPLEIIRRYNFSAAIFAPGWICETCPKRDQKISLFDNSERFWNLLKPYLFPHKMLSKQFCTNFSVGFSSECLDFCSEETNDFCMKNLNIQPFYLSSTAFSKDLKPGILINNVGMFNLFLCNILIEQTDRYLEMSYKSSFPVEFVIEVSNSLNVEHLLAKPKEKFVEQTEGVQEKMLKFSSHFNYQNTEGEEQKQIDEEYFPLIIEDNLELNLQQKSGWYIKKIILWVKNNNNFPKIENQNDFQEKRLFYFEMNLI</sequence>
<dbReference type="Gene3D" id="3.20.20.80">
    <property type="entry name" value="Glycosidases"/>
    <property type="match status" value="1"/>
</dbReference>
<protein>
    <recommendedName>
        <fullName evidence="1">Cytosolic endo-beta-N-acetylglucosaminidase TIM barrel domain-containing protein</fullName>
    </recommendedName>
</protein>
<dbReference type="EMBL" id="CAJEWN010000120">
    <property type="protein sequence ID" value="CAD2166746.1"/>
    <property type="molecule type" value="Genomic_DNA"/>
</dbReference>
<proteinExistence type="predicted"/>